<dbReference type="PROSITE" id="PS51186">
    <property type="entry name" value="GNAT"/>
    <property type="match status" value="1"/>
</dbReference>
<proteinExistence type="predicted"/>
<dbReference type="Gene3D" id="3.40.630.30">
    <property type="match status" value="1"/>
</dbReference>
<dbReference type="OrthoDB" id="9790652at2"/>
<dbReference type="CDD" id="cd04301">
    <property type="entry name" value="NAT_SF"/>
    <property type="match status" value="1"/>
</dbReference>
<dbReference type="RefSeq" id="WP_125137898.1">
    <property type="nucleotide sequence ID" value="NZ_LR130778.1"/>
</dbReference>
<dbReference type="KEGG" id="cbar:PATL70BA_2912"/>
<accession>A0A3P7S2E8</accession>
<protein>
    <submittedName>
        <fullName evidence="2">Putative beta-lysine N-acetyltransferase</fullName>
    </submittedName>
</protein>
<keyword evidence="3" id="KW-1185">Reference proteome</keyword>
<name>A0A3P7S2E8_9FIRM</name>
<dbReference type="EMBL" id="LR130778">
    <property type="protein sequence ID" value="VDN48822.1"/>
    <property type="molecule type" value="Genomic_DNA"/>
</dbReference>
<dbReference type="GO" id="GO:0008080">
    <property type="term" value="F:N-acetyltransferase activity"/>
    <property type="evidence" value="ECO:0007669"/>
    <property type="project" value="InterPro"/>
</dbReference>
<feature type="domain" description="N-acetyltransferase" evidence="1">
    <location>
        <begin position="130"/>
        <end position="281"/>
    </location>
</feature>
<evidence type="ECO:0000313" key="3">
    <source>
        <dbReference type="Proteomes" id="UP000279029"/>
    </source>
</evidence>
<dbReference type="InterPro" id="IPR022525">
    <property type="entry name" value="GNAT_AblB"/>
</dbReference>
<dbReference type="InterPro" id="IPR000182">
    <property type="entry name" value="GNAT_dom"/>
</dbReference>
<dbReference type="SUPFAM" id="SSF55729">
    <property type="entry name" value="Acyl-CoA N-acyltransferases (Nat)"/>
    <property type="match status" value="1"/>
</dbReference>
<dbReference type="Pfam" id="PF00583">
    <property type="entry name" value="Acetyltransf_1"/>
    <property type="match status" value="1"/>
</dbReference>
<evidence type="ECO:0000313" key="2">
    <source>
        <dbReference type="EMBL" id="VDN48822.1"/>
    </source>
</evidence>
<keyword evidence="2" id="KW-0808">Transferase</keyword>
<gene>
    <name evidence="2" type="primary">ablB</name>
    <name evidence="2" type="ORF">PATL70BA_2912</name>
</gene>
<reference evidence="2 3" key="1">
    <citation type="submission" date="2018-09" db="EMBL/GenBank/DDBJ databases">
        <authorList>
            <person name="Postec A."/>
        </authorList>
    </citation>
    <scope>NUCLEOTIDE SEQUENCE [LARGE SCALE GENOMIC DNA]</scope>
    <source>
        <strain evidence="2">70B-A</strain>
    </source>
</reference>
<dbReference type="InterPro" id="IPR016181">
    <property type="entry name" value="Acyl_CoA_acyltransferase"/>
</dbReference>
<dbReference type="AlphaFoldDB" id="A0A3P7S2E8"/>
<sequence>MKEQEKLILMGRSKVQHGQHNDRIFVDDYKHALDPYLIDKLDLMVEDHEYGKIIAKTPKAAKIKFIRNGFDQEAKIPGFYNGKKSCFFMAKYTNPDRKVVSNRDELLSIVREAKKKKKDTKMLTPLEEGYEIKLLDLRDAKRIADIYDQVFKTHPYPIEDPIYIEENMGHETLYFGLLKDDELIGVSACCVNFHEENVEVTDFAILPKYRGYNYSMHLMKKMETVMIAAGMKTAYTMTRAGSPSMNKIFGKNGYKYGGTLWNNNQISGGIESMNIWYKSFETITKKQ</sequence>
<organism evidence="2 3">
    <name type="scientific">Petrocella atlantisensis</name>
    <dbReference type="NCBI Taxonomy" id="2173034"/>
    <lineage>
        <taxon>Bacteria</taxon>
        <taxon>Bacillati</taxon>
        <taxon>Bacillota</taxon>
        <taxon>Clostridia</taxon>
        <taxon>Lachnospirales</taxon>
        <taxon>Vallitaleaceae</taxon>
        <taxon>Petrocella</taxon>
    </lineage>
</organism>
<evidence type="ECO:0000259" key="1">
    <source>
        <dbReference type="PROSITE" id="PS51186"/>
    </source>
</evidence>
<dbReference type="Proteomes" id="UP000279029">
    <property type="component" value="Chromosome"/>
</dbReference>
<dbReference type="NCBIfam" id="TIGR03827">
    <property type="entry name" value="GNAT_ablB"/>
    <property type="match status" value="1"/>
</dbReference>